<dbReference type="Proteomes" id="UP001162162">
    <property type="component" value="Unassembled WGS sequence"/>
</dbReference>
<name>A0AAV8ZAZ1_9CUCU</name>
<dbReference type="AlphaFoldDB" id="A0AAV8ZAZ1"/>
<organism evidence="1 2">
    <name type="scientific">Aromia moschata</name>
    <dbReference type="NCBI Taxonomy" id="1265417"/>
    <lineage>
        <taxon>Eukaryota</taxon>
        <taxon>Metazoa</taxon>
        <taxon>Ecdysozoa</taxon>
        <taxon>Arthropoda</taxon>
        <taxon>Hexapoda</taxon>
        <taxon>Insecta</taxon>
        <taxon>Pterygota</taxon>
        <taxon>Neoptera</taxon>
        <taxon>Endopterygota</taxon>
        <taxon>Coleoptera</taxon>
        <taxon>Polyphaga</taxon>
        <taxon>Cucujiformia</taxon>
        <taxon>Chrysomeloidea</taxon>
        <taxon>Cerambycidae</taxon>
        <taxon>Cerambycinae</taxon>
        <taxon>Callichromatini</taxon>
        <taxon>Aromia</taxon>
    </lineage>
</organism>
<sequence>MNHQQSLKNCFKKRQRREDEWNRNKIKRARLKGEEYVTLKGKVVGPRQTGPPCGCRNKCTEKFSDEEKAKIISDLYNGRPKDEQDSYLQSLIECVQINRRRPRKSQTDARLRISNFHYYIWKRNERIHVCKQAFVNLHGTNSKAVQRLSNLLRLGLSPEDRRGKHSVRKVLSEEDMQKVMNYIKTIRSNRYTLETVNFMEIQSVTSMYHLFIKKFPELKDKVNYDYYSKLDTNYLEELSY</sequence>
<comment type="caution">
    <text evidence="1">The sequence shown here is derived from an EMBL/GenBank/DDBJ whole genome shotgun (WGS) entry which is preliminary data.</text>
</comment>
<dbReference type="PANTHER" id="PTHR10773:SF19">
    <property type="match status" value="1"/>
</dbReference>
<protein>
    <submittedName>
        <fullName evidence="1">Uncharacterized protein</fullName>
    </submittedName>
</protein>
<reference evidence="1" key="1">
    <citation type="journal article" date="2023" name="Insect Mol. Biol.">
        <title>Genome sequencing provides insights into the evolution of gene families encoding plant cell wall-degrading enzymes in longhorned beetles.</title>
        <authorList>
            <person name="Shin N.R."/>
            <person name="Okamura Y."/>
            <person name="Kirsch R."/>
            <person name="Pauchet Y."/>
        </authorList>
    </citation>
    <scope>NUCLEOTIDE SEQUENCE</scope>
    <source>
        <strain evidence="1">AMC_N1</strain>
    </source>
</reference>
<dbReference type="EMBL" id="JAPWTK010000005">
    <property type="protein sequence ID" value="KAJ8961536.1"/>
    <property type="molecule type" value="Genomic_DNA"/>
</dbReference>
<keyword evidence="2" id="KW-1185">Reference proteome</keyword>
<gene>
    <name evidence="1" type="ORF">NQ318_014788</name>
</gene>
<dbReference type="PANTHER" id="PTHR10773">
    <property type="entry name" value="DNA-DIRECTED RNA POLYMERASES I, II, AND III SUBUNIT RPABC2"/>
    <property type="match status" value="1"/>
</dbReference>
<accession>A0AAV8ZAZ1</accession>
<evidence type="ECO:0000313" key="2">
    <source>
        <dbReference type="Proteomes" id="UP001162162"/>
    </source>
</evidence>
<evidence type="ECO:0000313" key="1">
    <source>
        <dbReference type="EMBL" id="KAJ8961536.1"/>
    </source>
</evidence>
<proteinExistence type="predicted"/>